<gene>
    <name evidence="4" type="ordered locus">Celal_3814</name>
</gene>
<organism evidence="4 5">
    <name type="scientific">Cellulophaga algicola (strain DSM 14237 / IC166 / ACAM 630)</name>
    <dbReference type="NCBI Taxonomy" id="688270"/>
    <lineage>
        <taxon>Bacteria</taxon>
        <taxon>Pseudomonadati</taxon>
        <taxon>Bacteroidota</taxon>
        <taxon>Flavobacteriia</taxon>
        <taxon>Flavobacteriales</taxon>
        <taxon>Flavobacteriaceae</taxon>
        <taxon>Cellulophaga</taxon>
    </lineage>
</organism>
<dbReference type="Pfam" id="PF01734">
    <property type="entry name" value="Patatin"/>
    <property type="match status" value="1"/>
</dbReference>
<dbReference type="GO" id="GO:0006629">
    <property type="term" value="P:lipid metabolic process"/>
    <property type="evidence" value="ECO:0007669"/>
    <property type="project" value="UniProtKB-KW"/>
</dbReference>
<dbReference type="SUPFAM" id="SSF52151">
    <property type="entry name" value="FabD/lysophospholipase-like"/>
    <property type="match status" value="1"/>
</dbReference>
<feature type="domain" description="PNPLA" evidence="3">
    <location>
        <begin position="9"/>
        <end position="242"/>
    </location>
</feature>
<dbReference type="HOGENOM" id="CLU_800987_0_0_10"/>
<evidence type="ECO:0000256" key="2">
    <source>
        <dbReference type="PROSITE-ProRule" id="PRU01161"/>
    </source>
</evidence>
<dbReference type="InterPro" id="IPR002641">
    <property type="entry name" value="PNPLA_dom"/>
</dbReference>
<sequence length="350" mass="39748">MNNKFNTAFILSGGGTRIMIYLGMFAALEQLGIKPDVLIGTCGGAFAATVINTFPDNESRKAYLKSQEYFQFAIKNRLTKDKKLSRIGLLSLKKICDKRNAPFIEDVFNTYLAEISQDFPKDFPLLAATEFSKQIPTLIIGSEILFDPKAIGKERKQQKLYQKVIFTDADTASRINLENTSISSENYRNSAVEKLAKLKTGISMLVSTRVSISDMFYVAPVCLDGKYFAGGAIDLIPIELAKYIANSVIIEEKQSYSPVEESLVRAVLGYSGNKRLEEIQKHAPNYQIDTRNIKKELKGHYLKKTINWKKLEICFDYPKTYAQFRDDMDMQWNYGFEQTMKSIQGKKQTE</sequence>
<comment type="caution">
    <text evidence="2">Lacks conserved residue(s) required for the propagation of feature annotation.</text>
</comment>
<evidence type="ECO:0000313" key="4">
    <source>
        <dbReference type="EMBL" id="ADV51063.1"/>
    </source>
</evidence>
<dbReference type="Gene3D" id="3.40.1090.10">
    <property type="entry name" value="Cytosolic phospholipase A2 catalytic domain"/>
    <property type="match status" value="1"/>
</dbReference>
<evidence type="ECO:0000313" key="5">
    <source>
        <dbReference type="Proteomes" id="UP000008634"/>
    </source>
</evidence>
<dbReference type="STRING" id="688270.Celal_3814"/>
<keyword evidence="1" id="KW-0443">Lipid metabolism</keyword>
<name>E6XBF0_CELAD</name>
<dbReference type="AlphaFoldDB" id="E6XBF0"/>
<protein>
    <submittedName>
        <fullName evidence="4">Patatin</fullName>
    </submittedName>
</protein>
<dbReference type="EMBL" id="CP002453">
    <property type="protein sequence ID" value="ADV51063.1"/>
    <property type="molecule type" value="Genomic_DNA"/>
</dbReference>
<dbReference type="eggNOG" id="COG1752">
    <property type="taxonomic scope" value="Bacteria"/>
</dbReference>
<keyword evidence="5" id="KW-1185">Reference proteome</keyword>
<dbReference type="InterPro" id="IPR016035">
    <property type="entry name" value="Acyl_Trfase/lysoPLipase"/>
</dbReference>
<dbReference type="RefSeq" id="WP_013552513.1">
    <property type="nucleotide sequence ID" value="NC_014934.1"/>
</dbReference>
<dbReference type="PROSITE" id="PS51635">
    <property type="entry name" value="PNPLA"/>
    <property type="match status" value="1"/>
</dbReference>
<dbReference type="OrthoDB" id="697183at2"/>
<dbReference type="KEGG" id="cao:Celal_3814"/>
<evidence type="ECO:0000256" key="1">
    <source>
        <dbReference type="ARBA" id="ARBA00023098"/>
    </source>
</evidence>
<proteinExistence type="predicted"/>
<reference evidence="4 5" key="1">
    <citation type="journal article" date="2010" name="Stand. Genomic Sci.">
        <title>Complete genome sequence of Cellulophaga algicola type strain (IC166).</title>
        <authorList>
            <person name="Abt B."/>
            <person name="Lu M."/>
            <person name="Misra M."/>
            <person name="Han C."/>
            <person name="Nolan M."/>
            <person name="Lucas S."/>
            <person name="Hammon N."/>
            <person name="Deshpande S."/>
            <person name="Cheng J.F."/>
            <person name="Tapia R."/>
            <person name="Goodwin L."/>
            <person name="Pitluck S."/>
            <person name="Liolios K."/>
            <person name="Pagani I."/>
            <person name="Ivanova N."/>
            <person name="Mavromatis K."/>
            <person name="Ovchinikova G."/>
            <person name="Pati A."/>
            <person name="Chen A."/>
            <person name="Palaniappan K."/>
            <person name="Land M."/>
            <person name="Hauser L."/>
            <person name="Chang Y.J."/>
            <person name="Jeffries C.D."/>
            <person name="Detter J.C."/>
            <person name="Brambilla E."/>
            <person name="Rohde M."/>
            <person name="Tindall B.J."/>
            <person name="Goker M."/>
            <person name="Woyke T."/>
            <person name="Bristow J."/>
            <person name="Eisen J.A."/>
            <person name="Markowitz V."/>
            <person name="Hugenholtz P."/>
            <person name="Kyrpides N.C."/>
            <person name="Klenk H.P."/>
            <person name="Lapidus A."/>
        </authorList>
    </citation>
    <scope>NUCLEOTIDE SEQUENCE [LARGE SCALE GENOMIC DNA]</scope>
    <source>
        <strain evidence="5">DSM 14237 / IC166 / ACAM 630</strain>
    </source>
</reference>
<evidence type="ECO:0000259" key="3">
    <source>
        <dbReference type="PROSITE" id="PS51635"/>
    </source>
</evidence>
<dbReference type="Proteomes" id="UP000008634">
    <property type="component" value="Chromosome"/>
</dbReference>
<accession>E6XBF0</accession>